<organism evidence="3 4">
    <name type="scientific">Stella humosa</name>
    <dbReference type="NCBI Taxonomy" id="94"/>
    <lineage>
        <taxon>Bacteria</taxon>
        <taxon>Pseudomonadati</taxon>
        <taxon>Pseudomonadota</taxon>
        <taxon>Alphaproteobacteria</taxon>
        <taxon>Rhodospirillales</taxon>
        <taxon>Stellaceae</taxon>
        <taxon>Stella</taxon>
    </lineage>
</organism>
<dbReference type="InterPro" id="IPR038731">
    <property type="entry name" value="RgtA/B/C-like"/>
</dbReference>
<feature type="transmembrane region" description="Helical" evidence="1">
    <location>
        <begin position="194"/>
        <end position="212"/>
    </location>
</feature>
<dbReference type="AlphaFoldDB" id="A0A3N1MFG2"/>
<feature type="transmembrane region" description="Helical" evidence="1">
    <location>
        <begin position="338"/>
        <end position="356"/>
    </location>
</feature>
<accession>A0A3N1MFG2</accession>
<keyword evidence="1" id="KW-1133">Transmembrane helix</keyword>
<proteinExistence type="predicted"/>
<feature type="transmembrane region" description="Helical" evidence="1">
    <location>
        <begin position="281"/>
        <end position="301"/>
    </location>
</feature>
<name>A0A3N1MFG2_9PROT</name>
<evidence type="ECO:0000256" key="1">
    <source>
        <dbReference type="SAM" id="Phobius"/>
    </source>
</evidence>
<feature type="transmembrane region" description="Helical" evidence="1">
    <location>
        <begin position="6"/>
        <end position="29"/>
    </location>
</feature>
<dbReference type="EMBL" id="RJKX01000013">
    <property type="protein sequence ID" value="ROP99945.1"/>
    <property type="molecule type" value="Genomic_DNA"/>
</dbReference>
<reference evidence="3 4" key="1">
    <citation type="submission" date="2018-11" db="EMBL/GenBank/DDBJ databases">
        <title>Genomic Encyclopedia of Type Strains, Phase IV (KMG-IV): sequencing the most valuable type-strain genomes for metagenomic binning, comparative biology and taxonomic classification.</title>
        <authorList>
            <person name="Goeker M."/>
        </authorList>
    </citation>
    <scope>NUCLEOTIDE SEQUENCE [LARGE SCALE GENOMIC DNA]</scope>
    <source>
        <strain evidence="3 4">DSM 5900</strain>
    </source>
</reference>
<keyword evidence="3" id="KW-0328">Glycosyltransferase</keyword>
<comment type="caution">
    <text evidence="3">The sequence shown here is derived from an EMBL/GenBank/DDBJ whole genome shotgun (WGS) entry which is preliminary data.</text>
</comment>
<dbReference type="Pfam" id="PF13231">
    <property type="entry name" value="PMT_2"/>
    <property type="match status" value="1"/>
</dbReference>
<evidence type="ECO:0000313" key="4">
    <source>
        <dbReference type="Proteomes" id="UP000278222"/>
    </source>
</evidence>
<sequence>MLSARSFVLGAAALVAVAHLFITWTAPLIDQHAFRQTQTALTVYWYLRDGIDLLRPPLPLFGTTHPSIPLEFPLYQAIAAAILKLLGQDSVAAVTAACRGVSFAFHLLAAWPLHRLAQRHFSTAAADGAVLLWLALPYAVFWSTSAMIESMVVALSLLHMDLVDRASRSPRFASLIALAAVAGVLAAMVKVTTFVLYLPAAGLLYAIGRRIWVPSEWRLRDVSVLLFAAALPMMAAFAWTGWADLVKRENLVGGLGLVSPEMLEWSFGTWAQRLQFESWKAVAITVGITALGLPALLAVVVGGLGSLSDPRRLAWALPAALGPAVFINLYVVHDYYSYAILPVLVVLAAWGLVVLVRLLGRRTWIMALAMPALVVATWIDLDLRWRPLEAARRGDAPIYLVRRLMPNAPHWPEAARPLEIARHIKEGNYPPGPIVVTGNDWMADIAFYAERPAFMIGKDAGHKLGGCSQDNWKAIRAERPVLFIKVRPAPNECEESVPIHACTIADNRRFWMGRCMAGS</sequence>
<keyword evidence="1" id="KW-0472">Membrane</keyword>
<evidence type="ECO:0000259" key="2">
    <source>
        <dbReference type="Pfam" id="PF13231"/>
    </source>
</evidence>
<feature type="transmembrane region" description="Helical" evidence="1">
    <location>
        <begin position="313"/>
        <end position="332"/>
    </location>
</feature>
<gene>
    <name evidence="3" type="ORF">EDC65_1740</name>
</gene>
<dbReference type="RefSeq" id="WP_123689278.1">
    <property type="nucleotide sequence ID" value="NZ_AP019700.1"/>
</dbReference>
<feature type="transmembrane region" description="Helical" evidence="1">
    <location>
        <begin position="131"/>
        <end position="158"/>
    </location>
</feature>
<dbReference type="Proteomes" id="UP000278222">
    <property type="component" value="Unassembled WGS sequence"/>
</dbReference>
<protein>
    <submittedName>
        <fullName evidence="3">Dolichyl-phosphate-mannose-protein mannosyltransferase</fullName>
    </submittedName>
</protein>
<feature type="transmembrane region" description="Helical" evidence="1">
    <location>
        <begin position="224"/>
        <end position="242"/>
    </location>
</feature>
<keyword evidence="1" id="KW-0812">Transmembrane</keyword>
<keyword evidence="3" id="KW-0808">Transferase</keyword>
<keyword evidence="4" id="KW-1185">Reference proteome</keyword>
<dbReference type="OrthoDB" id="4680035at2"/>
<dbReference type="GO" id="GO:0016757">
    <property type="term" value="F:glycosyltransferase activity"/>
    <property type="evidence" value="ECO:0007669"/>
    <property type="project" value="UniProtKB-KW"/>
</dbReference>
<evidence type="ECO:0000313" key="3">
    <source>
        <dbReference type="EMBL" id="ROP99945.1"/>
    </source>
</evidence>
<feature type="transmembrane region" description="Helical" evidence="1">
    <location>
        <begin position="91"/>
        <end position="111"/>
    </location>
</feature>
<feature type="domain" description="Glycosyltransferase RgtA/B/C/D-like" evidence="2">
    <location>
        <begin position="73"/>
        <end position="233"/>
    </location>
</feature>